<protein>
    <submittedName>
        <fullName evidence="1">Uncharacterized protein</fullName>
    </submittedName>
</protein>
<organism evidence="1">
    <name type="scientific">marine sediment metagenome</name>
    <dbReference type="NCBI Taxonomy" id="412755"/>
    <lineage>
        <taxon>unclassified sequences</taxon>
        <taxon>metagenomes</taxon>
        <taxon>ecological metagenomes</taxon>
    </lineage>
</organism>
<evidence type="ECO:0000313" key="1">
    <source>
        <dbReference type="EMBL" id="KKM91308.1"/>
    </source>
</evidence>
<accession>A0A0F9LD09</accession>
<reference evidence="1" key="1">
    <citation type="journal article" date="2015" name="Nature">
        <title>Complex archaea that bridge the gap between prokaryotes and eukaryotes.</title>
        <authorList>
            <person name="Spang A."/>
            <person name="Saw J.H."/>
            <person name="Jorgensen S.L."/>
            <person name="Zaremba-Niedzwiedzka K."/>
            <person name="Martijn J."/>
            <person name="Lind A.E."/>
            <person name="van Eijk R."/>
            <person name="Schleper C."/>
            <person name="Guy L."/>
            <person name="Ettema T.J."/>
        </authorList>
    </citation>
    <scope>NUCLEOTIDE SEQUENCE</scope>
</reference>
<proteinExistence type="predicted"/>
<comment type="caution">
    <text evidence="1">The sequence shown here is derived from an EMBL/GenBank/DDBJ whole genome shotgun (WGS) entry which is preliminary data.</text>
</comment>
<sequence>MVRKETGGYCPTDPLEFAFISTVILYRDEHMVRDNTKNRLQNVINRNK</sequence>
<dbReference type="AlphaFoldDB" id="A0A0F9LD09"/>
<name>A0A0F9LD09_9ZZZZ</name>
<dbReference type="EMBL" id="LAZR01006553">
    <property type="protein sequence ID" value="KKM91308.1"/>
    <property type="molecule type" value="Genomic_DNA"/>
</dbReference>
<gene>
    <name evidence="1" type="ORF">LCGC14_1229840</name>
</gene>